<sequence>MIWPFVTKQTEPAKAQSAPIAFSTADLELAAVAERAVAAFVDYLGADTMVGEIRDVKVLPGPKQALVNAFTLALALEGDAERRDALLRYGLLLSHFQEGVGDKPVRQMPDFSGDDEAILEVVLAHKSEFDRFNQVYPTAIAEAKQMAEKYQRSIDAAVRRGGA</sequence>
<gene>
    <name evidence="1" type="ORF">EB235_32640</name>
</gene>
<organism evidence="1 2">
    <name type="scientific">Mesorhizobium loti R88b</name>
    <dbReference type="NCBI Taxonomy" id="935548"/>
    <lineage>
        <taxon>Bacteria</taxon>
        <taxon>Pseudomonadati</taxon>
        <taxon>Pseudomonadota</taxon>
        <taxon>Alphaproteobacteria</taxon>
        <taxon>Hyphomicrobiales</taxon>
        <taxon>Phyllobacteriaceae</taxon>
        <taxon>Mesorhizobium</taxon>
    </lineage>
</organism>
<evidence type="ECO:0000313" key="1">
    <source>
        <dbReference type="EMBL" id="QKD05646.1"/>
    </source>
</evidence>
<dbReference type="GeneID" id="66686127"/>
<evidence type="ECO:0000313" key="2">
    <source>
        <dbReference type="Proteomes" id="UP000503017"/>
    </source>
</evidence>
<accession>A0A6M7WVT9</accession>
<dbReference type="EMBL" id="CP033367">
    <property type="protein sequence ID" value="QKD05646.1"/>
    <property type="molecule type" value="Genomic_DNA"/>
</dbReference>
<name>A0A6M7WVT9_RHILI</name>
<protein>
    <submittedName>
        <fullName evidence="1">Uncharacterized protein</fullName>
    </submittedName>
</protein>
<reference evidence="1 2" key="1">
    <citation type="submission" date="2018-10" db="EMBL/GenBank/DDBJ databases">
        <authorList>
            <person name="Perry B.J."/>
            <person name="Sullivan J.T."/>
            <person name="Murphy R.J.T."/>
            <person name="Ramsay J.P."/>
            <person name="Ronson C.W."/>
        </authorList>
    </citation>
    <scope>NUCLEOTIDE SEQUENCE [LARGE SCALE GENOMIC DNA]</scope>
    <source>
        <strain evidence="1 2">R88b</strain>
    </source>
</reference>
<dbReference type="Proteomes" id="UP000503017">
    <property type="component" value="Chromosome"/>
</dbReference>
<dbReference type="RefSeq" id="WP_027033397.1">
    <property type="nucleotide sequence ID" value="NZ_CP033367.1"/>
</dbReference>
<dbReference type="AlphaFoldDB" id="A0A6M7WVT9"/>
<proteinExistence type="predicted"/>